<evidence type="ECO:0000313" key="2">
    <source>
        <dbReference type="EMBL" id="OAQ41824.1"/>
    </source>
</evidence>
<dbReference type="Pfam" id="PF10066">
    <property type="entry name" value="DUF2304"/>
    <property type="match status" value="1"/>
</dbReference>
<dbReference type="EMBL" id="LWHJ01000011">
    <property type="protein sequence ID" value="OAQ41824.1"/>
    <property type="molecule type" value="Genomic_DNA"/>
</dbReference>
<evidence type="ECO:0000313" key="3">
    <source>
        <dbReference type="Proteomes" id="UP000078459"/>
    </source>
</evidence>
<evidence type="ECO:0000256" key="1">
    <source>
        <dbReference type="SAM" id="Phobius"/>
    </source>
</evidence>
<keyword evidence="1" id="KW-0472">Membrane</keyword>
<organism evidence="2 3">
    <name type="scientific">Pedobacter psychrophilus</name>
    <dbReference type="NCBI Taxonomy" id="1826909"/>
    <lineage>
        <taxon>Bacteria</taxon>
        <taxon>Pseudomonadati</taxon>
        <taxon>Bacteroidota</taxon>
        <taxon>Sphingobacteriia</taxon>
        <taxon>Sphingobacteriales</taxon>
        <taxon>Sphingobacteriaceae</taxon>
        <taxon>Pedobacter</taxon>
    </lineage>
</organism>
<reference evidence="2 3" key="1">
    <citation type="submission" date="2016-04" db="EMBL/GenBank/DDBJ databases">
        <authorList>
            <person name="Evans L.H."/>
            <person name="Alamgir A."/>
            <person name="Owens N."/>
            <person name="Weber N.D."/>
            <person name="Virtaneva K."/>
            <person name="Barbian K."/>
            <person name="Babar A."/>
            <person name="Rosenke K."/>
        </authorList>
    </citation>
    <scope>NUCLEOTIDE SEQUENCE [LARGE SCALE GENOMIC DNA]</scope>
    <source>
        <strain evidence="2 3">CCM 8644</strain>
    </source>
</reference>
<keyword evidence="1" id="KW-1133">Transmembrane helix</keyword>
<protein>
    <recommendedName>
        <fullName evidence="4">DUF2304 domain-containing protein</fullName>
    </recommendedName>
</protein>
<dbReference type="InterPro" id="IPR019277">
    <property type="entry name" value="DUF2304"/>
</dbReference>
<feature type="transmembrane region" description="Helical" evidence="1">
    <location>
        <begin position="31"/>
        <end position="49"/>
    </location>
</feature>
<sequence length="113" mass="12968">MNRIQIITIFVTIALLLYISRLIIKGKLREEYSIVWCISTLVLVIFSFWRDGLAIVSKLFGVVEPPNLIFTACMFVVIIYLLHLSVVASKLQKQNKSMAQQIAQLKQKLENDI</sequence>
<name>A0A179DLR5_9SPHI</name>
<reference evidence="2 3" key="2">
    <citation type="submission" date="2016-06" db="EMBL/GenBank/DDBJ databases">
        <title>Pedobacter psychrophilus sp. nov., isolated from Antarctic fragmentary rock.</title>
        <authorList>
            <person name="Svec P."/>
        </authorList>
    </citation>
    <scope>NUCLEOTIDE SEQUENCE [LARGE SCALE GENOMIC DNA]</scope>
    <source>
        <strain evidence="2 3">CCM 8644</strain>
    </source>
</reference>
<evidence type="ECO:0008006" key="4">
    <source>
        <dbReference type="Google" id="ProtNLM"/>
    </source>
</evidence>
<proteinExistence type="predicted"/>
<dbReference type="AlphaFoldDB" id="A0A179DLR5"/>
<keyword evidence="1" id="KW-0812">Transmembrane</keyword>
<dbReference type="OrthoDB" id="677868at2"/>
<keyword evidence="3" id="KW-1185">Reference proteome</keyword>
<accession>A0A179DLR5</accession>
<feature type="transmembrane region" description="Helical" evidence="1">
    <location>
        <begin position="69"/>
        <end position="88"/>
    </location>
</feature>
<dbReference type="RefSeq" id="WP_068820855.1">
    <property type="nucleotide sequence ID" value="NZ_LWHJ01000011.1"/>
</dbReference>
<dbReference type="Proteomes" id="UP000078459">
    <property type="component" value="Unassembled WGS sequence"/>
</dbReference>
<comment type="caution">
    <text evidence="2">The sequence shown here is derived from an EMBL/GenBank/DDBJ whole genome shotgun (WGS) entry which is preliminary data.</text>
</comment>
<feature type="transmembrane region" description="Helical" evidence="1">
    <location>
        <begin position="6"/>
        <end position="24"/>
    </location>
</feature>
<dbReference type="STRING" id="1826909.A5893_01525"/>
<gene>
    <name evidence="2" type="ORF">A5893_01525</name>
</gene>